<evidence type="ECO:0000256" key="3">
    <source>
        <dbReference type="ARBA" id="ARBA00008085"/>
    </source>
</evidence>
<dbReference type="SUPFAM" id="SSF55620">
    <property type="entry name" value="Tetrahydrobiopterin biosynthesis enzymes-like"/>
    <property type="match status" value="1"/>
</dbReference>
<comment type="similarity">
    <text evidence="3">Belongs to the GTP cyclohydrolase I family.</text>
</comment>
<dbReference type="AlphaFoldDB" id="A0AA35XFN3"/>
<dbReference type="NCBIfam" id="NF006825">
    <property type="entry name" value="PRK09347.1-2"/>
    <property type="match status" value="1"/>
</dbReference>
<dbReference type="HAMAP" id="MF_00223">
    <property type="entry name" value="FolE"/>
    <property type="match status" value="1"/>
</dbReference>
<dbReference type="FunFam" id="3.30.1130.10:FF:000001">
    <property type="entry name" value="GTP cyclohydrolase 1"/>
    <property type="match status" value="1"/>
</dbReference>
<dbReference type="Gene3D" id="1.10.286.10">
    <property type="match status" value="1"/>
</dbReference>
<evidence type="ECO:0000259" key="9">
    <source>
        <dbReference type="Pfam" id="PF01227"/>
    </source>
</evidence>
<dbReference type="GO" id="GO:0005737">
    <property type="term" value="C:cytoplasm"/>
    <property type="evidence" value="ECO:0007669"/>
    <property type="project" value="TreeGrafter"/>
</dbReference>
<evidence type="ECO:0000313" key="11">
    <source>
        <dbReference type="Proteomes" id="UP001174909"/>
    </source>
</evidence>
<dbReference type="NCBIfam" id="NF006826">
    <property type="entry name" value="PRK09347.1-3"/>
    <property type="match status" value="1"/>
</dbReference>
<sequence length="192" mass="22064">MKPKQEPPNPELEDLFTKIIENLGEDPSRQGLMKTPLRAAKAMEFLTSGYHQNVDEILNAAIFEEDYDEMVIVKEIEFYSLCEHHILPFWGKCHVGYLPRNQIIGLSKIPRIVDMFSRRLQVQERLTREIAEALETALDPRGVAVVMEGQHLCMMARGVEKQAPRMTTNVMRGAFREDSSTRAEFLRCVQIS</sequence>
<feature type="domain" description="GTP cyclohydrolase I" evidence="9">
    <location>
        <begin position="14"/>
        <end position="189"/>
    </location>
</feature>
<dbReference type="PROSITE" id="PS00859">
    <property type="entry name" value="GTP_CYCLOHYDROL_1_1"/>
    <property type="match status" value="1"/>
</dbReference>
<comment type="caution">
    <text evidence="10">The sequence shown here is derived from an EMBL/GenBank/DDBJ whole genome shotgun (WGS) entry which is preliminary data.</text>
</comment>
<dbReference type="NCBIfam" id="TIGR00063">
    <property type="entry name" value="folE"/>
    <property type="match status" value="1"/>
</dbReference>
<dbReference type="PANTHER" id="PTHR11109:SF7">
    <property type="entry name" value="GTP CYCLOHYDROLASE 1"/>
    <property type="match status" value="1"/>
</dbReference>
<evidence type="ECO:0000256" key="1">
    <source>
        <dbReference type="ARBA" id="ARBA00001052"/>
    </source>
</evidence>
<dbReference type="InterPro" id="IPR020602">
    <property type="entry name" value="GTP_CycHdrlase_I_dom"/>
</dbReference>
<evidence type="ECO:0000256" key="8">
    <source>
        <dbReference type="ARBA" id="ARBA00030854"/>
    </source>
</evidence>
<dbReference type="Pfam" id="PF01227">
    <property type="entry name" value="GTP_cyclohydroI"/>
    <property type="match status" value="1"/>
</dbReference>
<proteinExistence type="inferred from homology"/>
<dbReference type="Proteomes" id="UP001174909">
    <property type="component" value="Unassembled WGS sequence"/>
</dbReference>
<dbReference type="InterPro" id="IPR043134">
    <property type="entry name" value="GTP-CH-I_N"/>
</dbReference>
<keyword evidence="6" id="KW-0378">Hydrolase</keyword>
<name>A0AA35XFN3_GEOBA</name>
<evidence type="ECO:0000256" key="5">
    <source>
        <dbReference type="ARBA" id="ARBA00017272"/>
    </source>
</evidence>
<gene>
    <name evidence="10" type="ORF">GBAR_LOCUS27365</name>
</gene>
<evidence type="ECO:0000313" key="10">
    <source>
        <dbReference type="EMBL" id="CAI8049720.1"/>
    </source>
</evidence>
<dbReference type="PROSITE" id="PS00860">
    <property type="entry name" value="GTP_CYCLOHYDROL_1_2"/>
    <property type="match status" value="1"/>
</dbReference>
<dbReference type="Gene3D" id="3.30.1130.10">
    <property type="match status" value="1"/>
</dbReference>
<dbReference type="PANTHER" id="PTHR11109">
    <property type="entry name" value="GTP CYCLOHYDROLASE I"/>
    <property type="match status" value="1"/>
</dbReference>
<dbReference type="EMBL" id="CASHTH010003812">
    <property type="protein sequence ID" value="CAI8049720.1"/>
    <property type="molecule type" value="Genomic_DNA"/>
</dbReference>
<dbReference type="GO" id="GO:0008270">
    <property type="term" value="F:zinc ion binding"/>
    <property type="evidence" value="ECO:0007669"/>
    <property type="project" value="TreeGrafter"/>
</dbReference>
<dbReference type="GO" id="GO:0006729">
    <property type="term" value="P:tetrahydrobiopterin biosynthetic process"/>
    <property type="evidence" value="ECO:0007669"/>
    <property type="project" value="UniProtKB-KW"/>
</dbReference>
<accession>A0AA35XFN3</accession>
<dbReference type="InterPro" id="IPR043133">
    <property type="entry name" value="GTP-CH-I_C/QueF"/>
</dbReference>
<reference evidence="10" key="1">
    <citation type="submission" date="2023-03" db="EMBL/GenBank/DDBJ databases">
        <authorList>
            <person name="Steffen K."/>
            <person name="Cardenas P."/>
        </authorList>
    </citation>
    <scope>NUCLEOTIDE SEQUENCE</scope>
</reference>
<evidence type="ECO:0000256" key="7">
    <source>
        <dbReference type="ARBA" id="ARBA00023007"/>
    </source>
</evidence>
<comment type="catalytic activity">
    <reaction evidence="1">
        <text>GTP + H2O = 7,8-dihydroneopterin 3'-triphosphate + formate + H(+)</text>
        <dbReference type="Rhea" id="RHEA:17473"/>
        <dbReference type="ChEBI" id="CHEBI:15377"/>
        <dbReference type="ChEBI" id="CHEBI:15378"/>
        <dbReference type="ChEBI" id="CHEBI:15740"/>
        <dbReference type="ChEBI" id="CHEBI:37565"/>
        <dbReference type="ChEBI" id="CHEBI:58462"/>
        <dbReference type="EC" id="3.5.4.16"/>
    </reaction>
</comment>
<comment type="pathway">
    <text evidence="2">Cofactor biosynthesis; 7,8-dihydroneopterin triphosphate biosynthesis; 7,8-dihydroneopterin triphosphate from GTP: step 1/1.</text>
</comment>
<organism evidence="10 11">
    <name type="scientific">Geodia barretti</name>
    <name type="common">Barrett's horny sponge</name>
    <dbReference type="NCBI Taxonomy" id="519541"/>
    <lineage>
        <taxon>Eukaryota</taxon>
        <taxon>Metazoa</taxon>
        <taxon>Porifera</taxon>
        <taxon>Demospongiae</taxon>
        <taxon>Heteroscleromorpha</taxon>
        <taxon>Tetractinellida</taxon>
        <taxon>Astrophorina</taxon>
        <taxon>Geodiidae</taxon>
        <taxon>Geodia</taxon>
    </lineage>
</organism>
<dbReference type="GO" id="GO:0003934">
    <property type="term" value="F:GTP cyclohydrolase I activity"/>
    <property type="evidence" value="ECO:0007669"/>
    <property type="project" value="UniProtKB-EC"/>
</dbReference>
<evidence type="ECO:0000256" key="6">
    <source>
        <dbReference type="ARBA" id="ARBA00022801"/>
    </source>
</evidence>
<dbReference type="InterPro" id="IPR001474">
    <property type="entry name" value="GTP_CycHdrlase_I"/>
</dbReference>
<keyword evidence="11" id="KW-1185">Reference proteome</keyword>
<dbReference type="GO" id="GO:0046654">
    <property type="term" value="P:tetrahydrofolate biosynthetic process"/>
    <property type="evidence" value="ECO:0007669"/>
    <property type="project" value="InterPro"/>
</dbReference>
<evidence type="ECO:0000256" key="2">
    <source>
        <dbReference type="ARBA" id="ARBA00005080"/>
    </source>
</evidence>
<dbReference type="GO" id="GO:0005525">
    <property type="term" value="F:GTP binding"/>
    <property type="evidence" value="ECO:0007669"/>
    <property type="project" value="TreeGrafter"/>
</dbReference>
<evidence type="ECO:0000256" key="4">
    <source>
        <dbReference type="ARBA" id="ARBA00012715"/>
    </source>
</evidence>
<protein>
    <recommendedName>
        <fullName evidence="5">GTP cyclohydrolase 1</fullName>
        <ecNumber evidence="4">3.5.4.16</ecNumber>
    </recommendedName>
    <alternativeName>
        <fullName evidence="8">GTP cyclohydrolase I</fullName>
    </alternativeName>
</protein>
<keyword evidence="7" id="KW-0783">Tetrahydrobiopterin biosynthesis</keyword>
<dbReference type="EC" id="3.5.4.16" evidence="4"/>
<dbReference type="InterPro" id="IPR018234">
    <property type="entry name" value="GTP_CycHdrlase_I_CS"/>
</dbReference>